<dbReference type="KEGG" id="psoj:PHYSODRAFT_309455"/>
<keyword evidence="3" id="KW-1185">Reference proteome</keyword>
<protein>
    <submittedName>
        <fullName evidence="2">Uncharacterized protein</fullName>
    </submittedName>
</protein>
<dbReference type="GeneID" id="20643147"/>
<sequence length="368" mass="40398">MTYNKNCSYTAYATFTRETLLRICPDDVCRWMNYCALGEPDPSGDAKPVHGRDLTLEYAKKALDGGRIVCRFLQDVFSKGDFHKLKQGNLGTHSLYKGAATCASWSGLPKDNINRHGRWHDVATAALAGPLGSCIYVLKKGVQSVMDTLLVDQITKDVARFLALPLPWASLVSNGSFNYKLVPAELKQRVVQAYANAGGNAATNPVRRVPIRVSRDGAQLELIELQDGASGASEAAPTEPTQADTSADSTRMEFAALHTQAFASYASLAVLPKQHKDLYEIWHDFAFGLGGSKAAKHFTSVERGPNKFVFSRRKAFWDVATYLVRAGFTSDVAIDKVYAAYGRQRSVTGILLQMRYGRKHSGHPELGE</sequence>
<gene>
    <name evidence="2" type="ORF">PHYSODRAFT_309455</name>
</gene>
<dbReference type="RefSeq" id="XP_009515954.1">
    <property type="nucleotide sequence ID" value="XM_009517659.1"/>
</dbReference>
<organism evidence="2 3">
    <name type="scientific">Phytophthora sojae (strain P6497)</name>
    <name type="common">Soybean stem and root rot agent</name>
    <name type="synonym">Phytophthora megasperma f. sp. glycines</name>
    <dbReference type="NCBI Taxonomy" id="1094619"/>
    <lineage>
        <taxon>Eukaryota</taxon>
        <taxon>Sar</taxon>
        <taxon>Stramenopiles</taxon>
        <taxon>Oomycota</taxon>
        <taxon>Peronosporomycetes</taxon>
        <taxon>Peronosporales</taxon>
        <taxon>Peronosporaceae</taxon>
        <taxon>Phytophthora</taxon>
    </lineage>
</organism>
<accession>G4YPT2</accession>
<evidence type="ECO:0000313" key="2">
    <source>
        <dbReference type="EMBL" id="EGZ28679.1"/>
    </source>
</evidence>
<reference evidence="2 3" key="1">
    <citation type="journal article" date="2006" name="Science">
        <title>Phytophthora genome sequences uncover evolutionary origins and mechanisms of pathogenesis.</title>
        <authorList>
            <person name="Tyler B.M."/>
            <person name="Tripathy S."/>
            <person name="Zhang X."/>
            <person name="Dehal P."/>
            <person name="Jiang R.H."/>
            <person name="Aerts A."/>
            <person name="Arredondo F.D."/>
            <person name="Baxter L."/>
            <person name="Bensasson D."/>
            <person name="Beynon J.L."/>
            <person name="Chapman J."/>
            <person name="Damasceno C.M."/>
            <person name="Dorrance A.E."/>
            <person name="Dou D."/>
            <person name="Dickerman A.W."/>
            <person name="Dubchak I.L."/>
            <person name="Garbelotto M."/>
            <person name="Gijzen M."/>
            <person name="Gordon S.G."/>
            <person name="Govers F."/>
            <person name="Grunwald N.J."/>
            <person name="Huang W."/>
            <person name="Ivors K.L."/>
            <person name="Jones R.W."/>
            <person name="Kamoun S."/>
            <person name="Krampis K."/>
            <person name="Lamour K.H."/>
            <person name="Lee M.K."/>
            <person name="McDonald W.H."/>
            <person name="Medina M."/>
            <person name="Meijer H.J."/>
            <person name="Nordberg E.K."/>
            <person name="Maclean D.J."/>
            <person name="Ospina-Giraldo M.D."/>
            <person name="Morris P.F."/>
            <person name="Phuntumart V."/>
            <person name="Putnam N.H."/>
            <person name="Rash S."/>
            <person name="Rose J.K."/>
            <person name="Sakihama Y."/>
            <person name="Salamov A.A."/>
            <person name="Savidor A."/>
            <person name="Scheuring C.F."/>
            <person name="Smith B.M."/>
            <person name="Sobral B.W."/>
            <person name="Terry A."/>
            <person name="Torto-Alalibo T.A."/>
            <person name="Win J."/>
            <person name="Xu Z."/>
            <person name="Zhang H."/>
            <person name="Grigoriev I.V."/>
            <person name="Rokhsar D.S."/>
            <person name="Boore J.L."/>
        </authorList>
    </citation>
    <scope>NUCLEOTIDE SEQUENCE [LARGE SCALE GENOMIC DNA]</scope>
    <source>
        <strain evidence="2 3">P6497</strain>
    </source>
</reference>
<feature type="region of interest" description="Disordered" evidence="1">
    <location>
        <begin position="228"/>
        <end position="248"/>
    </location>
</feature>
<evidence type="ECO:0000313" key="3">
    <source>
        <dbReference type="Proteomes" id="UP000002640"/>
    </source>
</evidence>
<feature type="compositionally biased region" description="Polar residues" evidence="1">
    <location>
        <begin position="239"/>
        <end position="248"/>
    </location>
</feature>
<evidence type="ECO:0000256" key="1">
    <source>
        <dbReference type="SAM" id="MobiDB-lite"/>
    </source>
</evidence>
<name>G4YPT2_PHYSP</name>
<dbReference type="Proteomes" id="UP000002640">
    <property type="component" value="Unassembled WGS sequence"/>
</dbReference>
<dbReference type="EMBL" id="JH159151">
    <property type="protein sequence ID" value="EGZ28679.1"/>
    <property type="molecule type" value="Genomic_DNA"/>
</dbReference>
<dbReference type="InParanoid" id="G4YPT2"/>
<proteinExistence type="predicted"/>
<dbReference type="AlphaFoldDB" id="G4YPT2"/>
<dbReference type="OMA" id="AATCASW"/>